<evidence type="ECO:0000313" key="11">
    <source>
        <dbReference type="Ensembl" id="ENSOABP00000002274.2"/>
    </source>
</evidence>
<dbReference type="Pfam" id="PF23222">
    <property type="entry name" value="RRM_PARP14_1"/>
    <property type="match status" value="1"/>
</dbReference>
<keyword evidence="5" id="KW-0539">Nucleus</keyword>
<dbReference type="PROSITE" id="PS51059">
    <property type="entry name" value="PARP_CATALYTIC"/>
    <property type="match status" value="1"/>
</dbReference>
<dbReference type="GO" id="GO:0005737">
    <property type="term" value="C:cytoplasm"/>
    <property type="evidence" value="ECO:0007669"/>
    <property type="project" value="TreeGrafter"/>
</dbReference>
<dbReference type="GO" id="GO:0003714">
    <property type="term" value="F:transcription corepressor activity"/>
    <property type="evidence" value="ECO:0007669"/>
    <property type="project" value="TreeGrafter"/>
</dbReference>
<dbReference type="PROSITE" id="PS51154">
    <property type="entry name" value="MACRO"/>
    <property type="match status" value="3"/>
</dbReference>
<evidence type="ECO:0000256" key="3">
    <source>
        <dbReference type="ARBA" id="ARBA00022679"/>
    </source>
</evidence>
<keyword evidence="12" id="KW-1185">Reference proteome</keyword>
<feature type="domain" description="PARP catalytic" evidence="9">
    <location>
        <begin position="1667"/>
        <end position="1862"/>
    </location>
</feature>
<dbReference type="Pfam" id="PF23085">
    <property type="entry name" value="RRM_PARP14_3"/>
    <property type="match status" value="1"/>
</dbReference>
<sequence>MEGSECPPVTVEGDWTPAQTKALKNKLQIYFQSKKKSSGGDCRVEAEEGAPRAAVYFSSPEVRERVLARKNHEIILDSKTIQLRLSSEASPTSSDDVSDSSTDSKKPQAEPGSGAAAANKEDSELCQSCAVVLENATDNMSTDLLSMLVENISGLDENGYSMENIWESNSTVVTFKSPADVERFLSVSQTSTKMKKHGLTARPLEAATNIRVESLPPTVVQDMLELYFEKTWTLPAKIVMMPTEQAAIITFSDPKVVEKICVKKDLEMKSITVKVYPYYESLGTALYGKERPTWKMPEPFTEPVHHVIWKFLVEKKLSEHINDQMRPHFCRVDLNGPDVKLSPVPEFLRQQALTAEHVDNWMNKAQHAFRRLMSQYTAFECHVNAPGWTAAEKDVRSVVKEDAILVLDASKGVLTVAGRADDIKRIRAPVENILLKAMSHIERQTNSISEEMILSPAWFYILKQEGLQKAALDISPEMKLSYDEGTQKLTITGLPAEVFKTKSWILERNVNMSKKHQNVSPCLLDFLKTLDPMDLSQDLFTSQGISAIYTIESKGLLLFGSSDRILADAESKMKAAFAHQIVNVEDQEVLKLDTWADLKQNLLDTYNLSKKKTVAIEMHPERKITVAGFVNPVKEVSHSLRVFIENYSRVQETLRVQSCAAVQFIERKRTEEWSSIAKNNDVSVNFDVERPRISIAGARLHVQKAKSCFMELASALFTDTLTVDKPGAKKYFQTQGSIFLSTIMNELRCVILLRPEIEDDEEEEAENYGGETTLCYCKVQTNSGVLISVSKVDICSFGVDAVVNAANEDLDHIGGLALALLRAAGPQLQRESSDYVAKNGRLRPGDAIITDAYNLPCKHVVHAVGPRFSDFDRKTAVSRLKTAVRESMRQAEMANCSSIALPAISSGIFGFPVDLCAEAIAQAVREYCEGPQGLRSLTEIHLVDNNDKTVRVMATAVSKEFSDLRPTMTISQQAGGKRTGASGGYHRGRGKRGQSQSRGASWSETEGRGGRGESWGNHQGNRGSQSPKQHTSHGEHGGLEQMTAEGLKIILCKGNIQDQTTDVIVNTISEDMKLNQGAVSKAILSAAGGSLQDAIYSEVRGNTLRHGEVVVTDGYNLTCHKVFHAVCPFWDNGGGQAEEELTSIIRYCLVEAEKRQMASLSFPAIGTGNLSFPRALVSKLLLREIRSYSSSRNPRCLREVVIVVHPSDSQTVDCFSREFTGQGAPRNMQHEARDFSEFPGELPAHQSTSQSKHSSASFGPVLSTSLGVYQMQMGQLTLEVSSGDITKETSDVIVNSSNKTFNLKAGVSRAILEGAGRTVELECVQIVSSTAQPRAMILTSAGQLPSRNIIHVIGQNDPENIKDTVYSVLRVCEENKFSSVAFPALGTGQGGASPSAVADAMVDAVVEFVRKKQPRFVQSVKILIFQTAMLNHFHTSMKKRQGETMQEKTVFDKVKAKFRQVASVLGFGSESSPVDLVLEREEFEPTVFQLCADDNKALSQAKKRINDLIVAEQAQKTISDPFISQLSQADMEELKGLQRKLTVSIRLDKGTEDQDPEIHLEGLTRDVFTAESAVRDIIRKVERAENSKRQALLVSSLVEWQFLGSSGSMVAFDIYTNLKLEEALEKKQKVKIQINNEMYTADPGLRKAVSAKRRNVELLRKDLKDDSALPSCWEDMKGDLVKLFALTPGAQEYNNVEQELTKTGLYLNIISIERVQNPALWQNYQILKKQMETKNKHTNNERLLFHGTTDTSIHLINSKGFNRSYAGKNGAMYGNGSYFAVDPSYSAGNYAKPDTNGHKRMYQARVLVGDYAQGQRGMITPPPKSGSASDLYDSVTNNAGNPTMFVVFNDIQAYPEYLITFT</sequence>
<evidence type="ECO:0000259" key="9">
    <source>
        <dbReference type="PROSITE" id="PS51059"/>
    </source>
</evidence>
<dbReference type="SMART" id="SM00506">
    <property type="entry name" value="A1pp"/>
    <property type="match status" value="3"/>
</dbReference>
<dbReference type="CDD" id="cd01439">
    <property type="entry name" value="TCCD_inducible_PARP_like"/>
    <property type="match status" value="1"/>
</dbReference>
<evidence type="ECO:0000256" key="8">
    <source>
        <dbReference type="SAM" id="MobiDB-lite"/>
    </source>
</evidence>
<dbReference type="Proteomes" id="UP000472276">
    <property type="component" value="Unassembled WGS sequence"/>
</dbReference>
<comment type="similarity">
    <text evidence="6">Belongs to the ARTD/PARP family.</text>
</comment>
<dbReference type="EC" id="2.4.2.-" evidence="7"/>
<reference evidence="11" key="1">
    <citation type="submission" date="2025-08" db="UniProtKB">
        <authorList>
            <consortium name="Ensembl"/>
        </authorList>
    </citation>
    <scope>IDENTIFICATION</scope>
</reference>
<feature type="compositionally biased region" description="Polar residues" evidence="8">
    <location>
        <begin position="1017"/>
        <end position="1029"/>
    </location>
</feature>
<evidence type="ECO:0000256" key="6">
    <source>
        <dbReference type="ARBA" id="ARBA00024347"/>
    </source>
</evidence>
<dbReference type="GO" id="GO:0010629">
    <property type="term" value="P:negative regulation of gene expression"/>
    <property type="evidence" value="ECO:0007669"/>
    <property type="project" value="TreeGrafter"/>
</dbReference>
<dbReference type="Pfam" id="PF23253">
    <property type="entry name" value="KH_PARP14_6"/>
    <property type="match status" value="1"/>
</dbReference>
<feature type="compositionally biased region" description="Low complexity" evidence="8">
    <location>
        <begin position="993"/>
        <end position="1004"/>
    </location>
</feature>
<dbReference type="GeneID" id="116324244"/>
<dbReference type="CDD" id="cd12300">
    <property type="entry name" value="RRM1_PAR14"/>
    <property type="match status" value="1"/>
</dbReference>
<dbReference type="KEGG" id="oau:116324244"/>
<dbReference type="Pfam" id="PF23252">
    <property type="entry name" value="KH_PARP14_5"/>
    <property type="match status" value="1"/>
</dbReference>
<dbReference type="InterPro" id="IPR057046">
    <property type="entry name" value="PARP14_KH_4"/>
</dbReference>
<dbReference type="Pfam" id="PF23249">
    <property type="entry name" value="KH_PARP14_3"/>
    <property type="match status" value="1"/>
</dbReference>
<dbReference type="CDD" id="cd02907">
    <property type="entry name" value="Macro_Af1521_BAL-like"/>
    <property type="match status" value="1"/>
</dbReference>
<dbReference type="CDD" id="cd02903">
    <property type="entry name" value="Macro_BAL-like"/>
    <property type="match status" value="2"/>
</dbReference>
<evidence type="ECO:0000313" key="12">
    <source>
        <dbReference type="Proteomes" id="UP000472276"/>
    </source>
</evidence>
<feature type="region of interest" description="Disordered" evidence="8">
    <location>
        <begin position="967"/>
        <end position="1037"/>
    </location>
</feature>
<dbReference type="InterPro" id="IPR037197">
    <property type="entry name" value="WWE_dom_sf"/>
</dbReference>
<dbReference type="Gene3D" id="3.40.220.10">
    <property type="entry name" value="Leucine Aminopeptidase, subunit E, domain 1"/>
    <property type="match status" value="3"/>
</dbReference>
<dbReference type="InterPro" id="IPR052056">
    <property type="entry name" value="Mono-ARTD/PARP"/>
</dbReference>
<dbReference type="GO" id="GO:0005634">
    <property type="term" value="C:nucleus"/>
    <property type="evidence" value="ECO:0007669"/>
    <property type="project" value="UniProtKB-SubCell"/>
</dbReference>
<evidence type="ECO:0000256" key="2">
    <source>
        <dbReference type="ARBA" id="ARBA00022676"/>
    </source>
</evidence>
<comment type="subcellular location">
    <subcellularLocation>
        <location evidence="1">Nucleus</location>
    </subcellularLocation>
</comment>
<keyword evidence="3 7" id="KW-0808">Transferase</keyword>
<dbReference type="Pfam" id="PF23248">
    <property type="entry name" value="KH_PARP14_2"/>
    <property type="match status" value="1"/>
</dbReference>
<dbReference type="RefSeq" id="XP_031600671.2">
    <property type="nucleotide sequence ID" value="XM_031744811.2"/>
</dbReference>
<dbReference type="InterPro" id="IPR012317">
    <property type="entry name" value="Poly(ADP-ribose)pol_cat_dom"/>
</dbReference>
<evidence type="ECO:0000256" key="7">
    <source>
        <dbReference type="RuleBase" id="RU362114"/>
    </source>
</evidence>
<dbReference type="Ensembl" id="ENSOABT00000002360.2">
    <property type="protein sequence ID" value="ENSOABP00000002274.2"/>
    <property type="gene ID" value="ENSOABG00000001355.2"/>
</dbReference>
<reference evidence="11" key="2">
    <citation type="submission" date="2025-09" db="UniProtKB">
        <authorList>
            <consortium name="Ensembl"/>
        </authorList>
    </citation>
    <scope>IDENTIFICATION</scope>
</reference>
<dbReference type="InterPro" id="IPR057049">
    <property type="entry name" value="PARP14_KH_8"/>
</dbReference>
<dbReference type="Gene3D" id="3.90.228.10">
    <property type="match status" value="1"/>
</dbReference>
<dbReference type="InterPro" id="IPR057045">
    <property type="entry name" value="PARP14_KH_3"/>
</dbReference>
<dbReference type="InterPro" id="IPR057048">
    <property type="entry name" value="PARP14_KH_6"/>
</dbReference>
<dbReference type="InterPro" id="IPR057050">
    <property type="entry name" value="RRM_PARP14_2"/>
</dbReference>
<dbReference type="Gene3D" id="3.30.70.330">
    <property type="match status" value="2"/>
</dbReference>
<gene>
    <name evidence="11" type="primary">LOC116324244</name>
</gene>
<dbReference type="InterPro" id="IPR012677">
    <property type="entry name" value="Nucleotide-bd_a/b_plait_sf"/>
</dbReference>
<evidence type="ECO:0000259" key="10">
    <source>
        <dbReference type="PROSITE" id="PS51154"/>
    </source>
</evidence>
<dbReference type="GO" id="GO:1990404">
    <property type="term" value="F:NAD+-protein mono-ADP-ribosyltransferase activity"/>
    <property type="evidence" value="ECO:0007669"/>
    <property type="project" value="TreeGrafter"/>
</dbReference>
<dbReference type="SUPFAM" id="SSF52949">
    <property type="entry name" value="Macro domain-like"/>
    <property type="match status" value="3"/>
</dbReference>
<dbReference type="GO" id="GO:0003950">
    <property type="term" value="F:NAD+ poly-ADP-ribosyltransferase activity"/>
    <property type="evidence" value="ECO:0007669"/>
    <property type="project" value="UniProtKB-UniRule"/>
</dbReference>
<dbReference type="Pfam" id="PF00644">
    <property type="entry name" value="PARP"/>
    <property type="match status" value="1"/>
</dbReference>
<dbReference type="InterPro" id="IPR054596">
    <property type="entry name" value="PARP14_WWE"/>
</dbReference>
<feature type="domain" description="Macro" evidence="10">
    <location>
        <begin position="1265"/>
        <end position="1441"/>
    </location>
</feature>
<dbReference type="Pfam" id="PF01661">
    <property type="entry name" value="Macro"/>
    <property type="match status" value="3"/>
</dbReference>
<feature type="domain" description="Macro" evidence="10">
    <location>
        <begin position="774"/>
        <end position="961"/>
    </location>
</feature>
<dbReference type="Pfam" id="PF23251">
    <property type="entry name" value="KH_PARP14_4"/>
    <property type="match status" value="1"/>
</dbReference>
<dbReference type="InterPro" id="IPR057047">
    <property type="entry name" value="PARP14_KH_5"/>
</dbReference>
<evidence type="ECO:0000256" key="5">
    <source>
        <dbReference type="ARBA" id="ARBA00023242"/>
    </source>
</evidence>
<proteinExistence type="inferred from homology"/>
<dbReference type="Gene3D" id="3.30.720.50">
    <property type="match status" value="1"/>
</dbReference>
<dbReference type="Pfam" id="PF23254">
    <property type="entry name" value="KH_PARP14_8"/>
    <property type="match status" value="1"/>
</dbReference>
<dbReference type="Pfam" id="PF23084">
    <property type="entry name" value="KH_PARP14_1"/>
    <property type="match status" value="1"/>
</dbReference>
<organism evidence="11 12">
    <name type="scientific">Oreochromis aureus</name>
    <name type="common">Israeli tilapia</name>
    <name type="synonym">Chromis aureus</name>
    <dbReference type="NCBI Taxonomy" id="47969"/>
    <lineage>
        <taxon>Eukaryota</taxon>
        <taxon>Metazoa</taxon>
        <taxon>Chordata</taxon>
        <taxon>Craniata</taxon>
        <taxon>Vertebrata</taxon>
        <taxon>Euteleostomi</taxon>
        <taxon>Actinopterygii</taxon>
        <taxon>Neopterygii</taxon>
        <taxon>Teleostei</taxon>
        <taxon>Neoteleostei</taxon>
        <taxon>Acanthomorphata</taxon>
        <taxon>Ovalentaria</taxon>
        <taxon>Cichlomorphae</taxon>
        <taxon>Cichliformes</taxon>
        <taxon>Cichlidae</taxon>
        <taxon>African cichlids</taxon>
        <taxon>Pseudocrenilabrinae</taxon>
        <taxon>Oreochromini</taxon>
        <taxon>Oreochromis</taxon>
    </lineage>
</organism>
<feature type="region of interest" description="Disordered" evidence="8">
    <location>
        <begin position="85"/>
        <end position="120"/>
    </location>
</feature>
<dbReference type="InterPro" id="IPR057051">
    <property type="entry name" value="PARP14_RPM_1"/>
</dbReference>
<dbReference type="InterPro" id="IPR057043">
    <property type="entry name" value="PARP14_KH_2"/>
</dbReference>
<name>A0A668RRT9_OREAU</name>
<evidence type="ECO:0000256" key="4">
    <source>
        <dbReference type="ARBA" id="ARBA00023027"/>
    </source>
</evidence>
<dbReference type="PANTHER" id="PTHR14453:SF106">
    <property type="entry name" value="POLY [ADP-RIBOSE] POLYMERASE"/>
    <property type="match status" value="1"/>
</dbReference>
<dbReference type="SUPFAM" id="SSF117839">
    <property type="entry name" value="WWE domain"/>
    <property type="match status" value="1"/>
</dbReference>
<dbReference type="Pfam" id="PF23245">
    <property type="entry name" value="RRM_PARP14_2"/>
    <property type="match status" value="1"/>
</dbReference>
<keyword evidence="2 7" id="KW-0328">Glycosyltransferase</keyword>
<dbReference type="InterPro" id="IPR057044">
    <property type="entry name" value="PARP14_KH_1"/>
</dbReference>
<accession>A0A668RRT9</accession>
<dbReference type="SUPFAM" id="SSF56399">
    <property type="entry name" value="ADP-ribosylation"/>
    <property type="match status" value="1"/>
</dbReference>
<dbReference type="GO" id="GO:0070212">
    <property type="term" value="P:protein poly-ADP-ribosylation"/>
    <property type="evidence" value="ECO:0007669"/>
    <property type="project" value="TreeGrafter"/>
</dbReference>
<feature type="domain" description="Macro" evidence="10">
    <location>
        <begin position="1036"/>
        <end position="1223"/>
    </location>
</feature>
<dbReference type="FunFam" id="3.90.228.10:FF:000008">
    <property type="entry name" value="Poly [ADP-ribose] polymerase"/>
    <property type="match status" value="1"/>
</dbReference>
<dbReference type="InterPro" id="IPR043472">
    <property type="entry name" value="Macro_dom-like"/>
</dbReference>
<evidence type="ECO:0000256" key="1">
    <source>
        <dbReference type="ARBA" id="ARBA00004123"/>
    </source>
</evidence>
<keyword evidence="4 7" id="KW-0520">NAD</keyword>
<protein>
    <recommendedName>
        <fullName evidence="7">Poly [ADP-ribose] polymerase</fullName>
        <shortName evidence="7">PARP</shortName>
        <ecNumber evidence="7">2.4.2.-</ecNumber>
    </recommendedName>
</protein>
<dbReference type="PANTHER" id="PTHR14453">
    <property type="entry name" value="PARP/ZINC FINGER CCCH TYPE DOMAIN CONTAINING PROTEIN"/>
    <property type="match status" value="1"/>
</dbReference>
<feature type="compositionally biased region" description="Low complexity" evidence="8">
    <location>
        <begin position="90"/>
        <end position="101"/>
    </location>
</feature>
<dbReference type="Pfam" id="PF22005">
    <property type="entry name" value="WWE_1"/>
    <property type="match status" value="1"/>
</dbReference>
<dbReference type="InterPro" id="IPR002589">
    <property type="entry name" value="Macro_dom"/>
</dbReference>